<dbReference type="Proteomes" id="UP001596015">
    <property type="component" value="Unassembled WGS sequence"/>
</dbReference>
<dbReference type="Gene3D" id="3.30.70.1630">
    <property type="match status" value="1"/>
</dbReference>
<dbReference type="EMBL" id="JBHSEO010000005">
    <property type="protein sequence ID" value="MFC4414832.1"/>
    <property type="molecule type" value="Genomic_DNA"/>
</dbReference>
<organism evidence="1 2">
    <name type="scientific">Chromohalobacter beijerinckii</name>
    <dbReference type="NCBI Taxonomy" id="86179"/>
    <lineage>
        <taxon>Bacteria</taxon>
        <taxon>Pseudomonadati</taxon>
        <taxon>Pseudomonadota</taxon>
        <taxon>Gammaproteobacteria</taxon>
        <taxon>Oceanospirillales</taxon>
        <taxon>Halomonadaceae</taxon>
        <taxon>Chromohalobacter</taxon>
    </lineage>
</organism>
<dbReference type="Gene3D" id="3.30.70.1400">
    <property type="entry name" value="Aminomethyltransferase beta-barrel domains"/>
    <property type="match status" value="1"/>
</dbReference>
<dbReference type="NCBIfam" id="TIGR03317">
    <property type="entry name" value="ygfZ_signature"/>
    <property type="match status" value="1"/>
</dbReference>
<evidence type="ECO:0000313" key="2">
    <source>
        <dbReference type="Proteomes" id="UP001596015"/>
    </source>
</evidence>
<evidence type="ECO:0000313" key="1">
    <source>
        <dbReference type="EMBL" id="MFC4414832.1"/>
    </source>
</evidence>
<dbReference type="SUPFAM" id="SSF103025">
    <property type="entry name" value="Folate-binding domain"/>
    <property type="match status" value="1"/>
</dbReference>
<protein>
    <submittedName>
        <fullName evidence="1">YgfZ/GcvT domain-containing protein</fullName>
    </submittedName>
</protein>
<dbReference type="InterPro" id="IPR045179">
    <property type="entry name" value="YgfZ/GcvT"/>
</dbReference>
<accession>A0ABV8XAD9</accession>
<dbReference type="InterPro" id="IPR017703">
    <property type="entry name" value="YgfZ/GCV_T_CS"/>
</dbReference>
<name>A0ABV8XAD9_9GAMM</name>
<sequence>MNDWISHLETQGLVRAAENEWHFGEAVSQARVPLSSTAIAPLPQYSIMEIAGPDAERFLQGQTSAQVELVNGEFAPLTAFCSPKGRMLANGQLMRVDETRYWLLLDIGVVDPLHAHLAKYAPFYKVEITRPATRVFGVLGEDAAAQVETQLDVAAPATWAMAQSHAAVILHHPGPMPRFMIVAPEATALSLWKAFENIATPVGNAVWRLQDIQAGLAWLGDAQRDSYLPQMINWEALGGISFRKGCYTGQEVVARAHFRGQVKKRLLRAQLESDTLPTLGTPVHDTNGKSQGDVVCAALNADGKAEVLAIITQRDEPRELNIDGVPLKRLALPYAIERVDPESMSLQA</sequence>
<proteinExistence type="predicted"/>
<dbReference type="PANTHER" id="PTHR22602:SF0">
    <property type="entry name" value="TRANSFERASE CAF17, MITOCHONDRIAL-RELATED"/>
    <property type="match status" value="1"/>
</dbReference>
<gene>
    <name evidence="1" type="ORF">ACFO0E_00165</name>
</gene>
<keyword evidence="2" id="KW-1185">Reference proteome</keyword>
<reference evidence="2" key="1">
    <citation type="journal article" date="2019" name="Int. J. Syst. Evol. Microbiol.">
        <title>The Global Catalogue of Microorganisms (GCM) 10K type strain sequencing project: providing services to taxonomists for standard genome sequencing and annotation.</title>
        <authorList>
            <consortium name="The Broad Institute Genomics Platform"/>
            <consortium name="The Broad Institute Genome Sequencing Center for Infectious Disease"/>
            <person name="Wu L."/>
            <person name="Ma J."/>
        </authorList>
    </citation>
    <scope>NUCLEOTIDE SEQUENCE [LARGE SCALE GENOMIC DNA]</scope>
    <source>
        <strain evidence="2">CCUG 49679</strain>
    </source>
</reference>
<dbReference type="RefSeq" id="WP_246895277.1">
    <property type="nucleotide sequence ID" value="NZ_JAKGAK010000012.1"/>
</dbReference>
<dbReference type="Gene3D" id="2.40.30.160">
    <property type="match status" value="1"/>
</dbReference>
<comment type="caution">
    <text evidence="1">The sequence shown here is derived from an EMBL/GenBank/DDBJ whole genome shotgun (WGS) entry which is preliminary data.</text>
</comment>
<dbReference type="PANTHER" id="PTHR22602">
    <property type="entry name" value="TRANSFERASE CAF17, MITOCHONDRIAL-RELATED"/>
    <property type="match status" value="1"/>
</dbReference>